<feature type="domain" description="TNase-like" evidence="1">
    <location>
        <begin position="25"/>
        <end position="124"/>
    </location>
</feature>
<accession>A0AAC9ZDA9</accession>
<evidence type="ECO:0000313" key="3">
    <source>
        <dbReference type="Proteomes" id="UP000217545"/>
    </source>
</evidence>
<proteinExistence type="predicted"/>
<dbReference type="PROSITE" id="PS50830">
    <property type="entry name" value="TNASE_3"/>
    <property type="match status" value="1"/>
</dbReference>
<keyword evidence="2" id="KW-0378">Hydrolase</keyword>
<dbReference type="InterPro" id="IPR035437">
    <property type="entry name" value="SNase_OB-fold_sf"/>
</dbReference>
<protein>
    <submittedName>
        <fullName evidence="2">Endonuclease YncB</fullName>
        <ecNumber evidence="2">3.1.-.-</ecNumber>
    </submittedName>
</protein>
<keyword evidence="2" id="KW-0255">Endonuclease</keyword>
<dbReference type="SMART" id="SM00318">
    <property type="entry name" value="SNc"/>
    <property type="match status" value="1"/>
</dbReference>
<dbReference type="EC" id="3.1.-.-" evidence="2"/>
<dbReference type="Proteomes" id="UP000217545">
    <property type="component" value="Plasmid pP63_f"/>
</dbReference>
<dbReference type="GO" id="GO:0004519">
    <property type="term" value="F:endonuclease activity"/>
    <property type="evidence" value="ECO:0007669"/>
    <property type="project" value="UniProtKB-KW"/>
</dbReference>
<evidence type="ECO:0000259" key="1">
    <source>
        <dbReference type="PROSITE" id="PS50830"/>
    </source>
</evidence>
<dbReference type="AlphaFoldDB" id="A0AAC9ZDA9"/>
<sequence length="133" mass="14264">MFGVAATGAMIVAALLSIDTGTAAEPINPASVYVIDGDTIDLGGERFRLVGFDTPEIYDPQCAYEKALGDEATRRLRELIGSGELVELIVLPGRDRYDRGLARLHIGRADVAGILVGEGLAREYNGGRRQGWC</sequence>
<keyword evidence="2" id="KW-0540">Nuclease</keyword>
<dbReference type="GO" id="GO:0016787">
    <property type="term" value="F:hydrolase activity"/>
    <property type="evidence" value="ECO:0007669"/>
    <property type="project" value="UniProtKB-KW"/>
</dbReference>
<dbReference type="Pfam" id="PF00565">
    <property type="entry name" value="SNase"/>
    <property type="match status" value="1"/>
</dbReference>
<keyword evidence="2" id="KW-0614">Plasmid</keyword>
<gene>
    <name evidence="2" type="primary">yncB</name>
    <name evidence="2" type="ORF">PhaeoP63_04305</name>
</gene>
<name>A0AAC9ZDA9_9RHOB</name>
<dbReference type="EMBL" id="CP010790">
    <property type="protein sequence ID" value="ATF08335.1"/>
    <property type="molecule type" value="Genomic_DNA"/>
</dbReference>
<dbReference type="SUPFAM" id="SSF50199">
    <property type="entry name" value="Staphylococcal nuclease"/>
    <property type="match status" value="1"/>
</dbReference>
<dbReference type="Gene3D" id="2.40.50.90">
    <property type="match status" value="1"/>
</dbReference>
<dbReference type="InterPro" id="IPR016071">
    <property type="entry name" value="Staphylococal_nuclease_OB-fold"/>
</dbReference>
<dbReference type="RefSeq" id="WP_158524549.1">
    <property type="nucleotide sequence ID" value="NZ_CP010679.1"/>
</dbReference>
<evidence type="ECO:0000313" key="2">
    <source>
        <dbReference type="EMBL" id="ATF08335.1"/>
    </source>
</evidence>
<organism evidence="2 3">
    <name type="scientific">Phaeobacter gallaeciensis</name>
    <dbReference type="NCBI Taxonomy" id="60890"/>
    <lineage>
        <taxon>Bacteria</taxon>
        <taxon>Pseudomonadati</taxon>
        <taxon>Pseudomonadota</taxon>
        <taxon>Alphaproteobacteria</taxon>
        <taxon>Rhodobacterales</taxon>
        <taxon>Roseobacteraceae</taxon>
        <taxon>Phaeobacter</taxon>
    </lineage>
</organism>
<geneLocation type="plasmid" evidence="3">
    <name>pp63_f</name>
</geneLocation>
<reference evidence="2 3" key="1">
    <citation type="journal article" date="2017" name="Front. Microbiol.">
        <title>Phaeobacter piscinae sp. nov., a species of the Roseobacter group and potential aquaculture probiont.</title>
        <authorList>
            <person name="Sonnenschein E.C."/>
            <person name="Phippen C.B.W."/>
            <person name="Nielsen K.F."/>
            <person name="Mateiu R.V."/>
            <person name="Melchiorsen J."/>
            <person name="Gram L."/>
            <person name="Overmann J."/>
            <person name="Freese H.M."/>
        </authorList>
    </citation>
    <scope>NUCLEOTIDE SEQUENCE [LARGE SCALE GENOMIC DNA]</scope>
    <source>
        <strain evidence="2 3">P63</strain>
    </source>
</reference>